<keyword evidence="7 9" id="KW-0503">Monooxygenase</keyword>
<evidence type="ECO:0000256" key="3">
    <source>
        <dbReference type="ARBA" id="ARBA00022617"/>
    </source>
</evidence>
<evidence type="ECO:0000256" key="9">
    <source>
        <dbReference type="RuleBase" id="RU000461"/>
    </source>
</evidence>
<evidence type="ECO:0008006" key="12">
    <source>
        <dbReference type="Google" id="ProtNLM"/>
    </source>
</evidence>
<dbReference type="Pfam" id="PF00067">
    <property type="entry name" value="p450"/>
    <property type="match status" value="1"/>
</dbReference>
<organism evidence="10 11">
    <name type="scientific">Cudoniella acicularis</name>
    <dbReference type="NCBI Taxonomy" id="354080"/>
    <lineage>
        <taxon>Eukaryota</taxon>
        <taxon>Fungi</taxon>
        <taxon>Dikarya</taxon>
        <taxon>Ascomycota</taxon>
        <taxon>Pezizomycotina</taxon>
        <taxon>Leotiomycetes</taxon>
        <taxon>Helotiales</taxon>
        <taxon>Tricladiaceae</taxon>
        <taxon>Cudoniella</taxon>
    </lineage>
</organism>
<dbReference type="GO" id="GO:0004497">
    <property type="term" value="F:monooxygenase activity"/>
    <property type="evidence" value="ECO:0007669"/>
    <property type="project" value="UniProtKB-KW"/>
</dbReference>
<keyword evidence="5 9" id="KW-0560">Oxidoreductase</keyword>
<dbReference type="GO" id="GO:0016705">
    <property type="term" value="F:oxidoreductase activity, acting on paired donors, with incorporation or reduction of molecular oxygen"/>
    <property type="evidence" value="ECO:0007669"/>
    <property type="project" value="InterPro"/>
</dbReference>
<dbReference type="InterPro" id="IPR036396">
    <property type="entry name" value="Cyt_P450_sf"/>
</dbReference>
<comment type="similarity">
    <text evidence="2 9">Belongs to the cytochrome P450 family.</text>
</comment>
<dbReference type="OrthoDB" id="1844152at2759"/>
<proteinExistence type="inferred from homology"/>
<evidence type="ECO:0000313" key="11">
    <source>
        <dbReference type="Proteomes" id="UP000566819"/>
    </source>
</evidence>
<dbReference type="EMBL" id="JAAMPI010000277">
    <property type="protein sequence ID" value="KAF4633233.1"/>
    <property type="molecule type" value="Genomic_DNA"/>
</dbReference>
<keyword evidence="11" id="KW-1185">Reference proteome</keyword>
<accession>A0A8H4RPC2</accession>
<dbReference type="CDD" id="cd11041">
    <property type="entry name" value="CYP503A1-like"/>
    <property type="match status" value="1"/>
</dbReference>
<dbReference type="PANTHER" id="PTHR46206">
    <property type="entry name" value="CYTOCHROME P450"/>
    <property type="match status" value="1"/>
</dbReference>
<evidence type="ECO:0000256" key="4">
    <source>
        <dbReference type="ARBA" id="ARBA00022723"/>
    </source>
</evidence>
<sequence length="540" mass="60541">MTVLDFATPQLAVLAAAILIFVLGRAYSRKDDSASKVLISLPIVGLRKEWFAWTLASLRSYWFTKDWAFDGYLKYGKANQPFIIPSLDRGPMVIVPPKQIKKLYDLPEDVLDIHAVQNVTIQTRWTIKDQEVADNDFQINVVRNQITRNLGTLTPVIARELVLGFEQWWGVNTEQWREVKIWDSCLKLVAGASNGAFCGTPLCRDAKFLDLLRDHGITVFAGALAINSTPKPFRAITGKFVNLSCNYYFRKALKLMLPVVKERLDNAAKLKADTSYNWTPPKDGLQWLIDECYASGDPAQLDPERVSFRLLFVNDISLHSTAYTAHNVILDLWTTDPASGVVETLTDECKTVFQEAGGKWTREAITKLKLVDSAIRESMRLAPFATVGLPRCVVHPDGVTLKSPELHLPQGSMLAIPIEPIHQDNDIYPDAKKFNAFRFAQPGGVTDILSSANFADEAAQQAPKSTVTLDNAFLGFGFGKHACPGRFFALNELKVFMALLLLNYDVQYMPSRPPLTNRIWLKYPQDIPVRVRRKPGTLLA</sequence>
<evidence type="ECO:0000256" key="2">
    <source>
        <dbReference type="ARBA" id="ARBA00010617"/>
    </source>
</evidence>
<dbReference type="Gene3D" id="1.10.630.10">
    <property type="entry name" value="Cytochrome P450"/>
    <property type="match status" value="1"/>
</dbReference>
<dbReference type="GO" id="GO:0005506">
    <property type="term" value="F:iron ion binding"/>
    <property type="evidence" value="ECO:0007669"/>
    <property type="project" value="InterPro"/>
</dbReference>
<protein>
    <recommendedName>
        <fullName evidence="12">Cytochrome P450</fullName>
    </recommendedName>
</protein>
<keyword evidence="6 8" id="KW-0408">Iron</keyword>
<evidence type="ECO:0000256" key="8">
    <source>
        <dbReference type="PIRSR" id="PIRSR602403-1"/>
    </source>
</evidence>
<evidence type="ECO:0000256" key="6">
    <source>
        <dbReference type="ARBA" id="ARBA00023004"/>
    </source>
</evidence>
<dbReference type="InterPro" id="IPR001128">
    <property type="entry name" value="Cyt_P450"/>
</dbReference>
<dbReference type="PANTHER" id="PTHR46206:SF1">
    <property type="entry name" value="P450, PUTATIVE (EUROFUNG)-RELATED"/>
    <property type="match status" value="1"/>
</dbReference>
<gene>
    <name evidence="10" type="ORF">G7Y89_g4886</name>
</gene>
<dbReference type="AlphaFoldDB" id="A0A8H4RPC2"/>
<dbReference type="GO" id="GO:0020037">
    <property type="term" value="F:heme binding"/>
    <property type="evidence" value="ECO:0007669"/>
    <property type="project" value="InterPro"/>
</dbReference>
<reference evidence="10 11" key="1">
    <citation type="submission" date="2020-03" db="EMBL/GenBank/DDBJ databases">
        <title>Draft Genome Sequence of Cudoniella acicularis.</title>
        <authorList>
            <person name="Buettner E."/>
            <person name="Kellner H."/>
        </authorList>
    </citation>
    <scope>NUCLEOTIDE SEQUENCE [LARGE SCALE GENOMIC DNA]</scope>
    <source>
        <strain evidence="10 11">DSM 108380</strain>
    </source>
</reference>
<dbReference type="SUPFAM" id="SSF48264">
    <property type="entry name" value="Cytochrome P450"/>
    <property type="match status" value="1"/>
</dbReference>
<comment type="caution">
    <text evidence="10">The sequence shown here is derived from an EMBL/GenBank/DDBJ whole genome shotgun (WGS) entry which is preliminary data.</text>
</comment>
<keyword evidence="4 8" id="KW-0479">Metal-binding</keyword>
<dbReference type="InterPro" id="IPR017972">
    <property type="entry name" value="Cyt_P450_CS"/>
</dbReference>
<name>A0A8H4RPC2_9HELO</name>
<comment type="cofactor">
    <cofactor evidence="1 8">
        <name>heme</name>
        <dbReference type="ChEBI" id="CHEBI:30413"/>
    </cofactor>
</comment>
<evidence type="ECO:0000256" key="5">
    <source>
        <dbReference type="ARBA" id="ARBA00023002"/>
    </source>
</evidence>
<dbReference type="PROSITE" id="PS00086">
    <property type="entry name" value="CYTOCHROME_P450"/>
    <property type="match status" value="1"/>
</dbReference>
<feature type="binding site" description="axial binding residue" evidence="8">
    <location>
        <position position="483"/>
    </location>
    <ligand>
        <name>heme</name>
        <dbReference type="ChEBI" id="CHEBI:30413"/>
    </ligand>
    <ligandPart>
        <name>Fe</name>
        <dbReference type="ChEBI" id="CHEBI:18248"/>
    </ligandPart>
</feature>
<evidence type="ECO:0000256" key="7">
    <source>
        <dbReference type="ARBA" id="ARBA00023033"/>
    </source>
</evidence>
<evidence type="ECO:0000256" key="1">
    <source>
        <dbReference type="ARBA" id="ARBA00001971"/>
    </source>
</evidence>
<dbReference type="Proteomes" id="UP000566819">
    <property type="component" value="Unassembled WGS sequence"/>
</dbReference>
<keyword evidence="3 8" id="KW-0349">Heme</keyword>
<dbReference type="PRINTS" id="PR00465">
    <property type="entry name" value="EP450IV"/>
</dbReference>
<evidence type="ECO:0000313" key="10">
    <source>
        <dbReference type="EMBL" id="KAF4633233.1"/>
    </source>
</evidence>
<dbReference type="InterPro" id="IPR002403">
    <property type="entry name" value="Cyt_P450_E_grp-IV"/>
</dbReference>